<name>A0A482XB55_LAOST</name>
<dbReference type="InParanoid" id="A0A482XB55"/>
<keyword evidence="2" id="KW-0472">Membrane</keyword>
<evidence type="ECO:0000256" key="1">
    <source>
        <dbReference type="SAM" id="MobiDB-lite"/>
    </source>
</evidence>
<dbReference type="OrthoDB" id="8192800at2759"/>
<keyword evidence="2" id="KW-1133">Transmembrane helix</keyword>
<evidence type="ECO:0000256" key="2">
    <source>
        <dbReference type="SAM" id="Phobius"/>
    </source>
</evidence>
<feature type="region of interest" description="Disordered" evidence="1">
    <location>
        <begin position="363"/>
        <end position="429"/>
    </location>
</feature>
<dbReference type="EMBL" id="QKKF02013694">
    <property type="protein sequence ID" value="RZF42927.1"/>
    <property type="molecule type" value="Genomic_DNA"/>
</dbReference>
<protein>
    <submittedName>
        <fullName evidence="3">Uncharacterized protein</fullName>
    </submittedName>
</protein>
<proteinExistence type="predicted"/>
<feature type="transmembrane region" description="Helical" evidence="2">
    <location>
        <begin position="487"/>
        <end position="512"/>
    </location>
</feature>
<feature type="compositionally biased region" description="Basic and acidic residues" evidence="1">
    <location>
        <begin position="83"/>
        <end position="98"/>
    </location>
</feature>
<organism evidence="3 4">
    <name type="scientific">Laodelphax striatellus</name>
    <name type="common">Small brown planthopper</name>
    <name type="synonym">Delphax striatella</name>
    <dbReference type="NCBI Taxonomy" id="195883"/>
    <lineage>
        <taxon>Eukaryota</taxon>
        <taxon>Metazoa</taxon>
        <taxon>Ecdysozoa</taxon>
        <taxon>Arthropoda</taxon>
        <taxon>Hexapoda</taxon>
        <taxon>Insecta</taxon>
        <taxon>Pterygota</taxon>
        <taxon>Neoptera</taxon>
        <taxon>Paraneoptera</taxon>
        <taxon>Hemiptera</taxon>
        <taxon>Auchenorrhyncha</taxon>
        <taxon>Fulgoroidea</taxon>
        <taxon>Delphacidae</taxon>
        <taxon>Criomorphinae</taxon>
        <taxon>Laodelphax</taxon>
    </lineage>
</organism>
<evidence type="ECO:0000313" key="3">
    <source>
        <dbReference type="EMBL" id="RZF42927.1"/>
    </source>
</evidence>
<accession>A0A482XB55</accession>
<feature type="compositionally biased region" description="Polar residues" evidence="1">
    <location>
        <begin position="388"/>
        <end position="411"/>
    </location>
</feature>
<sequence length="578" mass="63936">MKQDVDIMMLFWLHWAKFSAVLEVLWVVLLITSASTLDTATPVSKDTQNRPTNTGDIEVSSELAAISDEIELSSHYHHHHHVNERVSDLESYHDERNSTFDSTESSQIVEEQSGFKSQTGGTNIDSGVGEVSNTSNDKIVDSEHSNNPISNVRSPKNNGSVPIGPILNFDSNSNIIREPESPAIEERSQGKRLDDLARRSEYVTKMKNKQNETKKLYKEKSQINEDHGGEIFKKLLGNDGEKSGIAGDEIRYDVKCSEEASQGSHKCAEHSNNRTVDVYKFERPEAGVSSLNTPSKATLVQKLHGSELEDELGNRSDSIPVVIGSHQNSNHPSIGKAKNKSSLETKTYLKDVVNQSTTKGLDDFRKKTKAKSKSSFHEMLENDDVENASLNNSNDSLFLMNDQPNEPPATSSDEDRPFSSPSPSTIALDDSSEFLHHDNDSAVAVNASVVETNENSSAVTSANGRTMKAMSNNEVDGPDSYFEGTNLLIILGIVSSVVILSSLIGAASFILYRHRYWNKPQTLSDKCSNADSSGYIDDSTLRENSEEMYSLDNDSFLNSLEAMTIQNYWTDNVKHTKL</sequence>
<feature type="compositionally biased region" description="Polar residues" evidence="1">
    <location>
        <begin position="99"/>
        <end position="137"/>
    </location>
</feature>
<feature type="region of interest" description="Disordered" evidence="1">
    <location>
        <begin position="83"/>
        <end position="159"/>
    </location>
</feature>
<feature type="compositionally biased region" description="Polar residues" evidence="1">
    <location>
        <begin position="145"/>
        <end position="159"/>
    </location>
</feature>
<evidence type="ECO:0000313" key="4">
    <source>
        <dbReference type="Proteomes" id="UP000291343"/>
    </source>
</evidence>
<keyword evidence="2" id="KW-0812">Transmembrane</keyword>
<keyword evidence="4" id="KW-1185">Reference proteome</keyword>
<gene>
    <name evidence="3" type="ORF">LSTR_LSTR000550</name>
</gene>
<dbReference type="Proteomes" id="UP000291343">
    <property type="component" value="Unassembled WGS sequence"/>
</dbReference>
<comment type="caution">
    <text evidence="3">The sequence shown here is derived from an EMBL/GenBank/DDBJ whole genome shotgun (WGS) entry which is preliminary data.</text>
</comment>
<reference evidence="3 4" key="1">
    <citation type="journal article" date="2017" name="Gigascience">
        <title>Genome sequence of the small brown planthopper, Laodelphax striatellus.</title>
        <authorList>
            <person name="Zhu J."/>
            <person name="Jiang F."/>
            <person name="Wang X."/>
            <person name="Yang P."/>
            <person name="Bao Y."/>
            <person name="Zhao W."/>
            <person name="Wang W."/>
            <person name="Lu H."/>
            <person name="Wang Q."/>
            <person name="Cui N."/>
            <person name="Li J."/>
            <person name="Chen X."/>
            <person name="Luo L."/>
            <person name="Yu J."/>
            <person name="Kang L."/>
            <person name="Cui F."/>
        </authorList>
    </citation>
    <scope>NUCLEOTIDE SEQUENCE [LARGE SCALE GENOMIC DNA]</scope>
    <source>
        <strain evidence="3">Lst14</strain>
    </source>
</reference>
<dbReference type="AlphaFoldDB" id="A0A482XB55"/>